<proteinExistence type="predicted"/>
<reference evidence="1" key="1">
    <citation type="submission" date="2014-11" db="EMBL/GenBank/DDBJ databases">
        <authorList>
            <person name="Amaro Gonzalez C."/>
        </authorList>
    </citation>
    <scope>NUCLEOTIDE SEQUENCE</scope>
</reference>
<evidence type="ECO:0000313" key="1">
    <source>
        <dbReference type="EMBL" id="JAH94671.1"/>
    </source>
</evidence>
<organism evidence="1">
    <name type="scientific">Anguilla anguilla</name>
    <name type="common">European freshwater eel</name>
    <name type="synonym">Muraena anguilla</name>
    <dbReference type="NCBI Taxonomy" id="7936"/>
    <lineage>
        <taxon>Eukaryota</taxon>
        <taxon>Metazoa</taxon>
        <taxon>Chordata</taxon>
        <taxon>Craniata</taxon>
        <taxon>Vertebrata</taxon>
        <taxon>Euteleostomi</taxon>
        <taxon>Actinopterygii</taxon>
        <taxon>Neopterygii</taxon>
        <taxon>Teleostei</taxon>
        <taxon>Anguilliformes</taxon>
        <taxon>Anguillidae</taxon>
        <taxon>Anguilla</taxon>
    </lineage>
</organism>
<name>A0A0E9WWQ4_ANGAN</name>
<reference evidence="1" key="2">
    <citation type="journal article" date="2015" name="Fish Shellfish Immunol.">
        <title>Early steps in the European eel (Anguilla anguilla)-Vibrio vulnificus interaction in the gills: Role of the RtxA13 toxin.</title>
        <authorList>
            <person name="Callol A."/>
            <person name="Pajuelo D."/>
            <person name="Ebbesson L."/>
            <person name="Teles M."/>
            <person name="MacKenzie S."/>
            <person name="Amaro C."/>
        </authorList>
    </citation>
    <scope>NUCLEOTIDE SEQUENCE</scope>
</reference>
<protein>
    <submittedName>
        <fullName evidence="1">Uncharacterized protein</fullName>
    </submittedName>
</protein>
<accession>A0A0E9WWQ4</accession>
<sequence length="75" mass="8239">MEVITNLLLVEGCVALPPGSSLNQVKTPPLIADIPPPDPEVELPCHQSPSFETILSKWPLPLVQWKPSQKVFPMV</sequence>
<dbReference type="EMBL" id="GBXM01013906">
    <property type="protein sequence ID" value="JAH94671.1"/>
    <property type="molecule type" value="Transcribed_RNA"/>
</dbReference>
<dbReference type="AlphaFoldDB" id="A0A0E9WWQ4"/>